<gene>
    <name evidence="1" type="ORF">METZ01_LOCUS164381</name>
</gene>
<accession>A0A382BED2</accession>
<feature type="non-terminal residue" evidence="1">
    <location>
        <position position="1"/>
    </location>
</feature>
<dbReference type="EMBL" id="UINC01029200">
    <property type="protein sequence ID" value="SVB11527.1"/>
    <property type="molecule type" value="Genomic_DNA"/>
</dbReference>
<proteinExistence type="predicted"/>
<evidence type="ECO:0000313" key="1">
    <source>
        <dbReference type="EMBL" id="SVB11527.1"/>
    </source>
</evidence>
<name>A0A382BED2_9ZZZZ</name>
<protein>
    <submittedName>
        <fullName evidence="1">Uncharacterized protein</fullName>
    </submittedName>
</protein>
<dbReference type="AlphaFoldDB" id="A0A382BED2"/>
<reference evidence="1" key="1">
    <citation type="submission" date="2018-05" db="EMBL/GenBank/DDBJ databases">
        <authorList>
            <person name="Lanie J.A."/>
            <person name="Ng W.-L."/>
            <person name="Kazmierczak K.M."/>
            <person name="Andrzejewski T.M."/>
            <person name="Davidsen T.M."/>
            <person name="Wayne K.J."/>
            <person name="Tettelin H."/>
            <person name="Glass J.I."/>
            <person name="Rusch D."/>
            <person name="Podicherti R."/>
            <person name="Tsui H.-C.T."/>
            <person name="Winkler M.E."/>
        </authorList>
    </citation>
    <scope>NUCLEOTIDE SEQUENCE</scope>
</reference>
<organism evidence="1">
    <name type="scientific">marine metagenome</name>
    <dbReference type="NCBI Taxonomy" id="408172"/>
    <lineage>
        <taxon>unclassified sequences</taxon>
        <taxon>metagenomes</taxon>
        <taxon>ecological metagenomes</taxon>
    </lineage>
</organism>
<sequence length="130" mass="14954">FLINGIVIKEWSGIHEWRSHTFNLSQGSHVLEWRYQKDFASSFGEDAVWLDNIGLPLRLGASLALEKIGDSARLRLWGRSGHRYDIEVSTDFETWEKWDSVFIDNTGVKLLEKAIELNASDTRFFRAVAP</sequence>